<dbReference type="Pfam" id="PF00746">
    <property type="entry name" value="Gram_pos_anchor"/>
    <property type="match status" value="1"/>
</dbReference>
<evidence type="ECO:0000256" key="5">
    <source>
        <dbReference type="ARBA" id="ARBA00022729"/>
    </source>
</evidence>
<dbReference type="InterPro" id="IPR049319">
    <property type="entry name" value="GBS104-like_Ig"/>
</dbReference>
<dbReference type="Gene3D" id="2.60.40.1140">
    <property type="entry name" value="Collagen-binding surface protein Cna, B-type domain"/>
    <property type="match status" value="1"/>
</dbReference>
<dbReference type="PANTHER" id="PTHR36108:SF13">
    <property type="entry name" value="COLOSSIN-B-RELATED"/>
    <property type="match status" value="1"/>
</dbReference>
<accession>A0A4R6BV73</accession>
<keyword evidence="8" id="KW-1133">Transmembrane helix</keyword>
<dbReference type="InterPro" id="IPR041498">
    <property type="entry name" value="Big_6"/>
</dbReference>
<keyword evidence="8" id="KW-0472">Membrane</keyword>
<feature type="region of interest" description="Disordered" evidence="7">
    <location>
        <begin position="308"/>
        <end position="374"/>
    </location>
</feature>
<dbReference type="Gene3D" id="2.60.40.2110">
    <property type="match status" value="1"/>
</dbReference>
<feature type="compositionally biased region" description="Low complexity" evidence="7">
    <location>
        <begin position="357"/>
        <end position="370"/>
    </location>
</feature>
<evidence type="ECO:0000256" key="1">
    <source>
        <dbReference type="ARBA" id="ARBA00004168"/>
    </source>
</evidence>
<dbReference type="InterPro" id="IPR036465">
    <property type="entry name" value="vWFA_dom_sf"/>
</dbReference>
<evidence type="ECO:0000256" key="3">
    <source>
        <dbReference type="ARBA" id="ARBA00022512"/>
    </source>
</evidence>
<dbReference type="Gene3D" id="2.60.40.10">
    <property type="entry name" value="Immunoglobulins"/>
    <property type="match status" value="3"/>
</dbReference>
<dbReference type="OrthoDB" id="38701at2"/>
<organism evidence="10 11">
    <name type="scientific">Macrococcus lamae</name>
    <dbReference type="NCBI Taxonomy" id="198484"/>
    <lineage>
        <taxon>Bacteria</taxon>
        <taxon>Bacillati</taxon>
        <taxon>Bacillota</taxon>
        <taxon>Bacilli</taxon>
        <taxon>Bacillales</taxon>
        <taxon>Staphylococcaceae</taxon>
        <taxon>Macrococcus</taxon>
    </lineage>
</organism>
<dbReference type="EMBL" id="SCWB01000005">
    <property type="protein sequence ID" value="TDM12286.1"/>
    <property type="molecule type" value="Genomic_DNA"/>
</dbReference>
<evidence type="ECO:0000259" key="9">
    <source>
        <dbReference type="PROSITE" id="PS50234"/>
    </source>
</evidence>
<evidence type="ECO:0000313" key="11">
    <source>
        <dbReference type="Proteomes" id="UP000294802"/>
    </source>
</evidence>
<keyword evidence="3" id="KW-0134">Cell wall</keyword>
<comment type="similarity">
    <text evidence="2">Belongs to the serine-aspartate repeat-containing protein (SDr) family.</text>
</comment>
<dbReference type="Gene3D" id="3.40.50.410">
    <property type="entry name" value="von Willebrand factor, type A domain"/>
    <property type="match status" value="1"/>
</dbReference>
<dbReference type="InterPro" id="IPR019931">
    <property type="entry name" value="LPXTG_anchor"/>
</dbReference>
<dbReference type="InterPro" id="IPR013783">
    <property type="entry name" value="Ig-like_fold"/>
</dbReference>
<reference evidence="10 11" key="1">
    <citation type="submission" date="2019-01" db="EMBL/GenBank/DDBJ databases">
        <title>Draft genome sequences of the type strains of six Macrococcus species.</title>
        <authorList>
            <person name="Mazhar S."/>
            <person name="Altermann E."/>
            <person name="Hill C."/>
            <person name="Mcauliffe O."/>
        </authorList>
    </citation>
    <scope>NUCLEOTIDE SEQUENCE [LARGE SCALE GENOMIC DNA]</scope>
    <source>
        <strain evidence="10 11">CCM4815</strain>
    </source>
</reference>
<feature type="domain" description="VWFA" evidence="9">
    <location>
        <begin position="788"/>
        <end position="1037"/>
    </location>
</feature>
<comment type="subcellular location">
    <subcellularLocation>
        <location evidence="1">Secreted</location>
        <location evidence="1">Cell wall</location>
        <topology evidence="1">Peptidoglycan-anchor</topology>
    </subcellularLocation>
</comment>
<feature type="compositionally biased region" description="Polar residues" evidence="7">
    <location>
        <begin position="334"/>
        <end position="347"/>
    </location>
</feature>
<dbReference type="Pfam" id="PF21426">
    <property type="entry name" value="GBS104-like_Ig"/>
    <property type="match status" value="1"/>
</dbReference>
<dbReference type="Pfam" id="PF17802">
    <property type="entry name" value="SpaA"/>
    <property type="match status" value="2"/>
</dbReference>
<comment type="caution">
    <text evidence="10">The sequence shown here is derived from an EMBL/GenBank/DDBJ whole genome shotgun (WGS) entry which is preliminary data.</text>
</comment>
<dbReference type="InterPro" id="IPR002035">
    <property type="entry name" value="VWF_A"/>
</dbReference>
<protein>
    <submittedName>
        <fullName evidence="10">VWA domain-containing protein</fullName>
    </submittedName>
</protein>
<evidence type="ECO:0000256" key="8">
    <source>
        <dbReference type="SAM" id="Phobius"/>
    </source>
</evidence>
<keyword evidence="6" id="KW-0572">Peptidoglycan-anchor</keyword>
<dbReference type="Proteomes" id="UP000294802">
    <property type="component" value="Unassembled WGS sequence"/>
</dbReference>
<evidence type="ECO:0000313" key="10">
    <source>
        <dbReference type="EMBL" id="TDM12286.1"/>
    </source>
</evidence>
<dbReference type="InterPro" id="IPR008454">
    <property type="entry name" value="Collagen-bd_Cna-like_B-typ_dom"/>
</dbReference>
<dbReference type="SMART" id="SM00327">
    <property type="entry name" value="VWA"/>
    <property type="match status" value="1"/>
</dbReference>
<keyword evidence="5" id="KW-0732">Signal</keyword>
<dbReference type="Pfam" id="PF05738">
    <property type="entry name" value="Cna_B"/>
    <property type="match status" value="2"/>
</dbReference>
<dbReference type="Pfam" id="PF17936">
    <property type="entry name" value="Big_6"/>
    <property type="match status" value="2"/>
</dbReference>
<dbReference type="PROSITE" id="PS50234">
    <property type="entry name" value="VWFA"/>
    <property type="match status" value="1"/>
</dbReference>
<name>A0A4R6BV73_9STAP</name>
<evidence type="ECO:0000256" key="2">
    <source>
        <dbReference type="ARBA" id="ARBA00007257"/>
    </source>
</evidence>
<dbReference type="Pfam" id="PF00092">
    <property type="entry name" value="VWA"/>
    <property type="match status" value="1"/>
</dbReference>
<feature type="transmembrane region" description="Helical" evidence="8">
    <location>
        <begin position="1360"/>
        <end position="1380"/>
    </location>
</feature>
<evidence type="ECO:0000256" key="6">
    <source>
        <dbReference type="ARBA" id="ARBA00023088"/>
    </source>
</evidence>
<keyword evidence="4" id="KW-0964">Secreted</keyword>
<keyword evidence="11" id="KW-1185">Reference proteome</keyword>
<dbReference type="PANTHER" id="PTHR36108">
    <property type="entry name" value="COLOSSIN-B-RELATED"/>
    <property type="match status" value="1"/>
</dbReference>
<dbReference type="InterPro" id="IPR041033">
    <property type="entry name" value="SpaA_PFL_dom_1"/>
</dbReference>
<sequence>MLLLIFNMLFTDSLNHISLADSNSSTSDNTDIISIEEKGTIDQKVQWHVEINKPGTKLSDKTIRLKLEGGHELNVAELNSLLVEKKIIVTQPDPAVKDYILSLEEVSKPISFDFSTIITDDNNSNYKMTLATTAAEQTIKASDTFYQKTEISGELTYKDVPSKTTPQDTTIYLIDKNTDTIVKQQTLTPTDETYFFKDIRKLNDNNELIQYEVKTEPLGTYKTTVTDYNIEQTYLSTKIEGTVKNESNKPLTVQAVNQATDEVMDAIEVAADAESYTIADLPLNNEEGQNIDYAIKVENIEGYKTDVTDNNIEVTKSEDPTTEEPTTEQPTSEGATTEDPTTENPSSEDINTEEPTTENPTTEAPSTAEPDPVEQSIVYTAPKTRSFSTMSMTSAPSLAAASTNYSANDYTYTSNVYTAGSSFKGTLSGVMAADQSKIDWTFVFSNYTGYNYDSSLKNITASSNLQYPTTMSATNGSYSATVNVTKGTSSAYTSIFYTDSTNTTVKFSTPITTLNQSSYSFTLGTISSSGTDYVMNLTGTFTLKEKSATPTVNSVSIADTTVTGKAVPGATVKVMSGTTQIGTGVADSSGNYSVTIPKQSAGTVLTVTATESGKRQSDSTTVTVSDKIPISIAKVYSDQTAVVGTAEPFSRVTITNSMGTVLGSTQTSADGTYYVEMFRPLAAGTVITGTAISVSGTQTTATTTVLAADTSGTPGTGKTIVEPSPTYKGAITDMSWDERGLYRNRVPQPVEYNESFQWKAAQPTETANEYAIDLKTQGRASVSQDPLDIVLVLDNSGSMSDLGSNGQSRWTNMKTSVNSFIDEVTKGNSTKAAADRTRIGIVNYASEIISKQTFADNATTIKAGIPVNNQTGSLAGTFTQLGIREGATMLATSPKKNKIMIVLTDGAPTYSYLGTSATGPEDIKTFDYSLNNRKGNGAEYRLYAGYTEPYISRSYTLNSYLIDDHGQPTISEAKLIKASNPSFEIFSIGIDTNTATSTSGVYPGDVDNVITKIASKPANAYVTNDSAKELPQVLANISQNISNSVASGIVTDPIGTMYDLNLGSNNTFDASDYTLTASNPELLNGVTATYDAATRTIKLNGLTLGKGEWVNINYKVKLRTTDPSFVDNQWYAMNGKTTLNTTATGSVIHEYPVPEARATSPVYDFIFNKLDNSNNPLAGAVFELKDSAGSVISQTSTSSGLVSFDKLKKGTYTLTETSAPAGYSKDAAVYTVVIASDGKITVNGTVYTGTNMFKVINTKILGRIDVLKHQSGDESKGLAGAAFVLKDSTGKVIATQTTPASGIISFTNLNLGNYTLTETKAPSGYRLNQTPINVTVKDGTTVTIKVPNASNTAILPNTGGMGTILFTVIGIVLIALALWFKRRRN</sequence>
<gene>
    <name evidence="10" type="ORF">ERX29_04280</name>
</gene>
<keyword evidence="8" id="KW-0812">Transmembrane</keyword>
<dbReference type="CDD" id="cd00198">
    <property type="entry name" value="vWFA"/>
    <property type="match status" value="1"/>
</dbReference>
<dbReference type="SUPFAM" id="SSF49478">
    <property type="entry name" value="Cna protein B-type domain"/>
    <property type="match status" value="3"/>
</dbReference>
<dbReference type="SUPFAM" id="SSF53300">
    <property type="entry name" value="vWA-like"/>
    <property type="match status" value="1"/>
</dbReference>
<dbReference type="NCBIfam" id="TIGR01167">
    <property type="entry name" value="LPXTG_anchor"/>
    <property type="match status" value="1"/>
</dbReference>
<proteinExistence type="inferred from homology"/>
<evidence type="ECO:0000256" key="7">
    <source>
        <dbReference type="SAM" id="MobiDB-lite"/>
    </source>
</evidence>
<evidence type="ECO:0000256" key="4">
    <source>
        <dbReference type="ARBA" id="ARBA00022525"/>
    </source>
</evidence>